<keyword evidence="3" id="KW-0482">Metalloprotease</keyword>
<proteinExistence type="predicted"/>
<keyword evidence="3" id="KW-0645">Protease</keyword>
<dbReference type="GO" id="GO:0008237">
    <property type="term" value="F:metallopeptidase activity"/>
    <property type="evidence" value="ECO:0007669"/>
    <property type="project" value="UniProtKB-KW"/>
</dbReference>
<protein>
    <submittedName>
        <fullName evidence="3">M6 family metalloprotease domain-containing protein</fullName>
    </submittedName>
</protein>
<dbReference type="InterPro" id="IPR008757">
    <property type="entry name" value="Peptidase_M6-like_domain"/>
</dbReference>
<dbReference type="PANTHER" id="PTHR41775:SF1">
    <property type="entry name" value="PEPTIDASE M6-LIKE DOMAIN-CONTAINING PROTEIN"/>
    <property type="match status" value="1"/>
</dbReference>
<dbReference type="SMART" id="SM00060">
    <property type="entry name" value="FN3"/>
    <property type="match status" value="2"/>
</dbReference>
<dbReference type="Pfam" id="PF00041">
    <property type="entry name" value="fn3"/>
    <property type="match status" value="1"/>
</dbReference>
<dbReference type="CDD" id="cd00063">
    <property type="entry name" value="FN3"/>
    <property type="match status" value="1"/>
</dbReference>
<dbReference type="AlphaFoldDB" id="A0A9D2UJC0"/>
<dbReference type="GO" id="GO:0006508">
    <property type="term" value="P:proteolysis"/>
    <property type="evidence" value="ECO:0007669"/>
    <property type="project" value="InterPro"/>
</dbReference>
<evidence type="ECO:0000313" key="4">
    <source>
        <dbReference type="Proteomes" id="UP000787625"/>
    </source>
</evidence>
<comment type="caution">
    <text evidence="3">The sequence shown here is derived from an EMBL/GenBank/DDBJ whole genome shotgun (WGS) entry which is preliminary data.</text>
</comment>
<dbReference type="Pfam" id="PF05547">
    <property type="entry name" value="Peptidase_M6"/>
    <property type="match status" value="1"/>
</dbReference>
<dbReference type="NCBIfam" id="TIGR03296">
    <property type="entry name" value="M6dom_TIGR03296"/>
    <property type="match status" value="1"/>
</dbReference>
<dbReference type="InterPro" id="IPR003961">
    <property type="entry name" value="FN3_dom"/>
</dbReference>
<dbReference type="Gene3D" id="2.60.40.10">
    <property type="entry name" value="Immunoglobulins"/>
    <property type="match status" value="1"/>
</dbReference>
<dbReference type="PANTHER" id="PTHR41775">
    <property type="entry name" value="SECRETED PROTEIN-RELATED"/>
    <property type="match status" value="1"/>
</dbReference>
<dbReference type="InterPro" id="IPR013783">
    <property type="entry name" value="Ig-like_fold"/>
</dbReference>
<keyword evidence="1" id="KW-0732">Signal</keyword>
<evidence type="ECO:0000256" key="1">
    <source>
        <dbReference type="SAM" id="SignalP"/>
    </source>
</evidence>
<feature type="domain" description="Fibronectin type-III" evidence="2">
    <location>
        <begin position="522"/>
        <end position="616"/>
    </location>
</feature>
<organism evidence="3 4">
    <name type="scientific">Candidatus Avibacteroides avistercoris</name>
    <dbReference type="NCBI Taxonomy" id="2840690"/>
    <lineage>
        <taxon>Bacteria</taxon>
        <taxon>Pseudomonadati</taxon>
        <taxon>Bacteroidota</taxon>
        <taxon>Bacteroidia</taxon>
        <taxon>Bacteroidales</taxon>
        <taxon>Bacteroidaceae</taxon>
        <taxon>Bacteroidaceae incertae sedis</taxon>
        <taxon>Candidatus Avibacteroides</taxon>
    </lineage>
</organism>
<dbReference type="SUPFAM" id="SSF49265">
    <property type="entry name" value="Fibronectin type III"/>
    <property type="match status" value="2"/>
</dbReference>
<gene>
    <name evidence="3" type="ORF">IAA93_07550</name>
</gene>
<evidence type="ECO:0000259" key="2">
    <source>
        <dbReference type="PROSITE" id="PS50853"/>
    </source>
</evidence>
<dbReference type="EMBL" id="DWUP01000177">
    <property type="protein sequence ID" value="HJD53560.1"/>
    <property type="molecule type" value="Genomic_DNA"/>
</dbReference>
<accession>A0A9D2UJC0</accession>
<reference evidence="3" key="2">
    <citation type="submission" date="2021-04" db="EMBL/GenBank/DDBJ databases">
        <authorList>
            <person name="Gilroy R."/>
        </authorList>
    </citation>
    <scope>NUCLEOTIDE SEQUENCE</scope>
    <source>
        <strain evidence="3">MalCec1-1739</strain>
    </source>
</reference>
<name>A0A9D2UJC0_9BACT</name>
<dbReference type="SUPFAM" id="SSF55486">
    <property type="entry name" value="Metalloproteases ('zincins'), catalytic domain"/>
    <property type="match status" value="1"/>
</dbReference>
<feature type="signal peptide" evidence="1">
    <location>
        <begin position="1"/>
        <end position="22"/>
    </location>
</feature>
<feature type="chain" id="PRO_5038459757" evidence="1">
    <location>
        <begin position="23"/>
        <end position="898"/>
    </location>
</feature>
<dbReference type="InterPro" id="IPR036116">
    <property type="entry name" value="FN3_sf"/>
</dbReference>
<dbReference type="Proteomes" id="UP000787625">
    <property type="component" value="Unassembled WGS sequence"/>
</dbReference>
<keyword evidence="3" id="KW-0378">Hydrolase</keyword>
<reference evidence="3" key="1">
    <citation type="journal article" date="2021" name="PeerJ">
        <title>Extensive microbial diversity within the chicken gut microbiome revealed by metagenomics and culture.</title>
        <authorList>
            <person name="Gilroy R."/>
            <person name="Ravi A."/>
            <person name="Getino M."/>
            <person name="Pursley I."/>
            <person name="Horton D.L."/>
            <person name="Alikhan N.F."/>
            <person name="Baker D."/>
            <person name="Gharbi K."/>
            <person name="Hall N."/>
            <person name="Watson M."/>
            <person name="Adriaenssens E.M."/>
            <person name="Foster-Nyarko E."/>
            <person name="Jarju S."/>
            <person name="Secka A."/>
            <person name="Antonio M."/>
            <person name="Oren A."/>
            <person name="Chaudhuri R.R."/>
            <person name="La Ragione R."/>
            <person name="Hildebrand F."/>
            <person name="Pallen M.J."/>
        </authorList>
    </citation>
    <scope>NUCLEOTIDE SEQUENCE</scope>
    <source>
        <strain evidence="3">MalCec1-1739</strain>
    </source>
</reference>
<dbReference type="PROSITE" id="PS50853">
    <property type="entry name" value="FN3"/>
    <property type="match status" value="1"/>
</dbReference>
<evidence type="ECO:0000313" key="3">
    <source>
        <dbReference type="EMBL" id="HJD53560.1"/>
    </source>
</evidence>
<sequence>MMFKQFLVACMAAVAFPLAVSAIPADPQLKQVRQPDGSVLTIRIWGDEWHNMVLTSDGVPLYRNKLSGAFEYARLSGDTLAGSGIVAVEAAARDARAQAYVASLDIAALKNASARVRKKGKSKLQPNKVKVNNFPTTGSPKCLVILMEFSDLKFETENPNQFFTDMLNKEGFTYSNGANGSVRDFYVASSAGKFSPEFVVEGPVELSQSYAYYGRNGSYDSDVNFGEAITEVCEALDDEIDFSQYDTDGDGFVDNIYFYYAGYAESDTGIDTYIWPHSYYLHGYGVQLTLDGVQVDRYSCGNELRSGSGKPTGISTFVHEFAHVLGLPDLYATDSYVQMSQVDPGYWDTMASGTYNNDMNTPPLFSAYERAELGWLEYTDLSIDVDISLDLPNLGDSNKAYRVKVPGNDNEFFVIENRQQKGWDEFLPGHGMLLWHIDVDEDAWLGNTVNNDPDHQRVDIVEADGDSSISSDDGDPFPGTSNVTEVGIISWDEADLARVYDIVEDGENISFSFFGADYRLPAPTGLAVSEVEDESFTIEWTSGGNDWSYALNVLKDDGQGGYTAVPGYQNVSVGAVDSYTVTGLEPSTNYKVELWGYFGEYTSSAATIDVTTGQIAFNKAKPAGLSVTDVTPAGFTAVWDSLDGADDYIVTLSQHVYSSQTVTHGYDFAGKGDGMPDGWETNSVQYNSSIGWYGEAAPALRLATGDNYLTVAYSDVMIDDLSMWCRSSVEGNKLRVEIADDAGWRTLASLDVPTDGTVLSVHVGQTGTLRLVFERAGGYMVIDDVEAECKEITRNVVSRYDEVSTGGQTSFTFDGLDNKATYGYVVTGVSGQERSLPSVECVIDLSAQSGIIDTEASAFEGETRVYDMQGRLMPDESLQPGIYIIKTGNQPARKVIVH</sequence>